<evidence type="ECO:0000313" key="1">
    <source>
        <dbReference type="EMBL" id="PKB94182.1"/>
    </source>
</evidence>
<accession>A0A2N0NHW9</accession>
<proteinExistence type="predicted"/>
<evidence type="ECO:0000313" key="2">
    <source>
        <dbReference type="Proteomes" id="UP000232722"/>
    </source>
</evidence>
<gene>
    <name evidence="1" type="ORF">RhiirA5_507693</name>
</gene>
<reference evidence="1 2" key="2">
    <citation type="submission" date="2017-09" db="EMBL/GenBank/DDBJ databases">
        <title>Extensive intraspecific genome diversity in a model arbuscular mycorrhizal fungus.</title>
        <authorList>
            <person name="Chen E.C."/>
            <person name="Morin E."/>
            <person name="Beaudet D."/>
            <person name="Noel J."/>
            <person name="Ndikumana S."/>
            <person name="Charron P."/>
            <person name="St-Onge C."/>
            <person name="Giorgi J."/>
            <person name="Grigoriev I.V."/>
            <person name="Roux C."/>
            <person name="Martin F.M."/>
            <person name="Corradi N."/>
        </authorList>
    </citation>
    <scope>NUCLEOTIDE SEQUENCE [LARGE SCALE GENOMIC DNA]</scope>
    <source>
        <strain evidence="1 2">A5</strain>
    </source>
</reference>
<protein>
    <submittedName>
        <fullName evidence="1">Uncharacterized protein</fullName>
    </submittedName>
</protein>
<name>A0A2N0NHW9_9GLOM</name>
<sequence>MGTFRDIVLCDTIIVSLASQGGRNPMKISNRDLLGHSLYRKNMNMKVILSRHNTSKILLYID</sequence>
<dbReference type="EMBL" id="LLXJ01006498">
    <property type="protein sequence ID" value="PKB94182.1"/>
    <property type="molecule type" value="Genomic_DNA"/>
</dbReference>
<organism evidence="1 2">
    <name type="scientific">Rhizophagus irregularis</name>
    <dbReference type="NCBI Taxonomy" id="588596"/>
    <lineage>
        <taxon>Eukaryota</taxon>
        <taxon>Fungi</taxon>
        <taxon>Fungi incertae sedis</taxon>
        <taxon>Mucoromycota</taxon>
        <taxon>Glomeromycotina</taxon>
        <taxon>Glomeromycetes</taxon>
        <taxon>Glomerales</taxon>
        <taxon>Glomeraceae</taxon>
        <taxon>Rhizophagus</taxon>
    </lineage>
</organism>
<reference evidence="1 2" key="1">
    <citation type="submission" date="2016-04" db="EMBL/GenBank/DDBJ databases">
        <title>Genome analyses suggest a sexual origin of heterokaryosis in a supposedly ancient asexual fungus.</title>
        <authorList>
            <person name="Ropars J."/>
            <person name="Sedzielewska K."/>
            <person name="Noel J."/>
            <person name="Charron P."/>
            <person name="Farinelli L."/>
            <person name="Marton T."/>
            <person name="Kruger M."/>
            <person name="Pelin A."/>
            <person name="Brachmann A."/>
            <person name="Corradi N."/>
        </authorList>
    </citation>
    <scope>NUCLEOTIDE SEQUENCE [LARGE SCALE GENOMIC DNA]</scope>
    <source>
        <strain evidence="1 2">A5</strain>
    </source>
</reference>
<dbReference type="AlphaFoldDB" id="A0A2N0NHW9"/>
<comment type="caution">
    <text evidence="1">The sequence shown here is derived from an EMBL/GenBank/DDBJ whole genome shotgun (WGS) entry which is preliminary data.</text>
</comment>
<dbReference type="Proteomes" id="UP000232722">
    <property type="component" value="Unassembled WGS sequence"/>
</dbReference>